<dbReference type="Proteomes" id="UP000275225">
    <property type="component" value="Unassembled WGS sequence"/>
</dbReference>
<dbReference type="PANTHER" id="PTHR33393">
    <property type="entry name" value="POLYGLUTAMINE SYNTHESIS ACCESSORY PROTEIN RV0574C-RELATED"/>
    <property type="match status" value="1"/>
</dbReference>
<dbReference type="EMBL" id="RQJX01000002">
    <property type="protein sequence ID" value="RQN09778.1"/>
    <property type="molecule type" value="Genomic_DNA"/>
</dbReference>
<dbReference type="PANTHER" id="PTHR33393:SF13">
    <property type="entry name" value="PGA BIOSYNTHESIS PROTEIN CAPA"/>
    <property type="match status" value="1"/>
</dbReference>
<dbReference type="RefSeq" id="WP_124235633.1">
    <property type="nucleotide sequence ID" value="NZ_JBHUFI010000006.1"/>
</dbReference>
<gene>
    <name evidence="5" type="ORF">EHW97_02770</name>
</gene>
<keyword evidence="6" id="KW-1185">Reference proteome</keyword>
<feature type="signal peptide" evidence="3">
    <location>
        <begin position="1"/>
        <end position="20"/>
    </location>
</feature>
<accession>A0A3N6X822</accession>
<protein>
    <submittedName>
        <fullName evidence="5">CapA family protein</fullName>
    </submittedName>
</protein>
<dbReference type="Pfam" id="PF09587">
    <property type="entry name" value="PGA_cap"/>
    <property type="match status" value="1"/>
</dbReference>
<dbReference type="OrthoDB" id="9810718at2"/>
<feature type="domain" description="Capsule synthesis protein CapA" evidence="4">
    <location>
        <begin position="137"/>
        <end position="387"/>
    </location>
</feature>
<sequence length="452" mass="47830">MTRLALLVTLVALLAGCTSAPEPAPSPEPPSHRLPLAIATSLSRPPLDLDAAEARRLVAGEIETWEPLSGQDEPLRVVRTDEALDAVLADDTAVALVPADRVRPTVRLATVDGLDPLDDEDYPLTIPSERPLTPHARVLVGGDVMLGRRVGAYLARRGDLGAVWGDIGSVLADADVAFVNLESTLSTAGPPQQGGDSFGADPGVLAGMRAAGIDVVGLANNHLGDFGAEPMLTTFRLLREAGFAVVGAGEDRARAREPAIVDTGSLRVGFYATDSIGETPAAGPASPGTNRIDAPPRTGPAIDQEALRRAVEDIGDLAGRVDLLVVVPHWGTQYTNVPEPSQREMARAFTDAGADVVVGGHPHWVQGWEQHDDATVVHSLGNLVFDMDFMRETQEGILVEIIATPVQVLDVRPLPYVIDETFTPRLVEGERAAAILELARRASSPPFDAGLR</sequence>
<comment type="similarity">
    <text evidence="1">Belongs to the CapA family.</text>
</comment>
<keyword evidence="3" id="KW-0732">Signal</keyword>
<dbReference type="SUPFAM" id="SSF56300">
    <property type="entry name" value="Metallo-dependent phosphatases"/>
    <property type="match status" value="1"/>
</dbReference>
<evidence type="ECO:0000256" key="2">
    <source>
        <dbReference type="SAM" id="MobiDB-lite"/>
    </source>
</evidence>
<evidence type="ECO:0000313" key="5">
    <source>
        <dbReference type="EMBL" id="RQN09778.1"/>
    </source>
</evidence>
<dbReference type="InterPro" id="IPR052169">
    <property type="entry name" value="CW_Biosynth-Accessory"/>
</dbReference>
<name>A0A3N6X822_9ACTN</name>
<evidence type="ECO:0000256" key="1">
    <source>
        <dbReference type="ARBA" id="ARBA00005662"/>
    </source>
</evidence>
<feature type="chain" id="PRO_5038706278" evidence="3">
    <location>
        <begin position="21"/>
        <end position="452"/>
    </location>
</feature>
<reference evidence="5 6" key="1">
    <citation type="submission" date="2018-11" db="EMBL/GenBank/DDBJ databases">
        <authorList>
            <person name="Li F."/>
        </authorList>
    </citation>
    <scope>NUCLEOTIDE SEQUENCE [LARGE SCALE GENOMIC DNA]</scope>
    <source>
        <strain evidence="5 6">YS17T</strain>
    </source>
</reference>
<dbReference type="InterPro" id="IPR029052">
    <property type="entry name" value="Metallo-depent_PP-like"/>
</dbReference>
<dbReference type="CDD" id="cd07381">
    <property type="entry name" value="MPP_CapA"/>
    <property type="match status" value="1"/>
</dbReference>
<evidence type="ECO:0000313" key="6">
    <source>
        <dbReference type="Proteomes" id="UP000275225"/>
    </source>
</evidence>
<evidence type="ECO:0000259" key="4">
    <source>
        <dbReference type="SMART" id="SM00854"/>
    </source>
</evidence>
<organism evidence="5 6">
    <name type="scientific">Aeromicrobium camelliae</name>
    <dbReference type="NCBI Taxonomy" id="1538144"/>
    <lineage>
        <taxon>Bacteria</taxon>
        <taxon>Bacillati</taxon>
        <taxon>Actinomycetota</taxon>
        <taxon>Actinomycetes</taxon>
        <taxon>Propionibacteriales</taxon>
        <taxon>Nocardioidaceae</taxon>
        <taxon>Aeromicrobium</taxon>
    </lineage>
</organism>
<proteinExistence type="inferred from homology"/>
<dbReference type="SMART" id="SM00854">
    <property type="entry name" value="PGA_cap"/>
    <property type="match status" value="1"/>
</dbReference>
<dbReference type="PROSITE" id="PS51257">
    <property type="entry name" value="PROKAR_LIPOPROTEIN"/>
    <property type="match status" value="1"/>
</dbReference>
<feature type="region of interest" description="Disordered" evidence="2">
    <location>
        <begin position="277"/>
        <end position="299"/>
    </location>
</feature>
<dbReference type="InterPro" id="IPR019079">
    <property type="entry name" value="Capsule_synth_CapA"/>
</dbReference>
<dbReference type="AlphaFoldDB" id="A0A3N6X822"/>
<comment type="caution">
    <text evidence="5">The sequence shown here is derived from an EMBL/GenBank/DDBJ whole genome shotgun (WGS) entry which is preliminary data.</text>
</comment>
<evidence type="ECO:0000256" key="3">
    <source>
        <dbReference type="SAM" id="SignalP"/>
    </source>
</evidence>
<dbReference type="Gene3D" id="3.60.21.10">
    <property type="match status" value="1"/>
</dbReference>